<comment type="caution">
    <text evidence="12">The sequence shown here is derived from an EMBL/GenBank/DDBJ whole genome shotgun (WGS) entry which is preliminary data.</text>
</comment>
<dbReference type="AlphaFoldDB" id="A0A168LTL1"/>
<evidence type="ECO:0000256" key="2">
    <source>
        <dbReference type="ARBA" id="ARBA00022600"/>
    </source>
</evidence>
<evidence type="ECO:0000313" key="13">
    <source>
        <dbReference type="Proteomes" id="UP000077355"/>
    </source>
</evidence>
<dbReference type="Pfam" id="PF00483">
    <property type="entry name" value="NTP_transferase"/>
    <property type="match status" value="1"/>
</dbReference>
<comment type="similarity">
    <text evidence="1 9">Belongs to the bacterial/plant glucose-1-phosphate adenylyltransferase family.</text>
</comment>
<protein>
    <recommendedName>
        <fullName evidence="9">Glucose-1-phosphate adenylyltransferase</fullName>
        <ecNumber evidence="9">2.7.7.27</ecNumber>
    </recommendedName>
    <alternativeName>
        <fullName evidence="9">ADP-glucose pyrophosphorylase</fullName>
        <shortName evidence="9">ADPGlc PPase</shortName>
    </alternativeName>
    <alternativeName>
        <fullName evidence="9">ADP-glucose synthase</fullName>
    </alternativeName>
</protein>
<dbReference type="EMBL" id="LVJI01000024">
    <property type="protein sequence ID" value="OAB43821.1"/>
    <property type="molecule type" value="Genomic_DNA"/>
</dbReference>
<comment type="function">
    <text evidence="9">Involved in the biosynthesis of ADP-glucose, a building block required for the elongation reactions to produce glycogen. Catalyzes the reaction between ATP and alpha-D-glucose 1-phosphate (G1P) to produce pyrophosphate and ADP-Glc.</text>
</comment>
<dbReference type="InterPro" id="IPR005835">
    <property type="entry name" value="NTP_transferase_dom"/>
</dbReference>
<keyword evidence="3 9" id="KW-0808">Transferase</keyword>
<feature type="binding site" evidence="9">
    <location>
        <position position="165"/>
    </location>
    <ligand>
        <name>alpha-D-glucose 1-phosphate</name>
        <dbReference type="ChEBI" id="CHEBI:58601"/>
    </ligand>
</feature>
<comment type="subunit">
    <text evidence="9">Homotetramer.</text>
</comment>
<dbReference type="PROSITE" id="PS00810">
    <property type="entry name" value="ADP_GLC_PYROPHOSPH_3"/>
    <property type="match status" value="1"/>
</dbReference>
<dbReference type="Pfam" id="PF24894">
    <property type="entry name" value="Hexapep_GlmU"/>
    <property type="match status" value="1"/>
</dbReference>
<dbReference type="Gene3D" id="2.160.10.10">
    <property type="entry name" value="Hexapeptide repeat proteins"/>
    <property type="match status" value="1"/>
</dbReference>
<dbReference type="InterPro" id="IPR029044">
    <property type="entry name" value="Nucleotide-diphossugar_trans"/>
</dbReference>
<dbReference type="HAMAP" id="MF_00624">
    <property type="entry name" value="GlgC"/>
    <property type="match status" value="1"/>
</dbReference>
<dbReference type="Proteomes" id="UP000077355">
    <property type="component" value="Unassembled WGS sequence"/>
</dbReference>
<keyword evidence="5 9" id="KW-0547">Nucleotide-binding</keyword>
<dbReference type="PANTHER" id="PTHR43523">
    <property type="entry name" value="GLUCOSE-1-PHOSPHATE ADENYLYLTRANSFERASE-RELATED"/>
    <property type="match status" value="1"/>
</dbReference>
<gene>
    <name evidence="9 12" type="primary">glgC</name>
    <name evidence="12" type="ORF">PBAT_16470</name>
</gene>
<accession>A0A168LTL1</accession>
<feature type="binding site" evidence="9">
    <location>
        <position position="191"/>
    </location>
    <ligand>
        <name>alpha-D-glucose 1-phosphate</name>
        <dbReference type="ChEBI" id="CHEBI:58601"/>
    </ligand>
</feature>
<dbReference type="NCBIfam" id="TIGR02091">
    <property type="entry name" value="glgC"/>
    <property type="match status" value="1"/>
</dbReference>
<comment type="catalytic activity">
    <reaction evidence="9">
        <text>alpha-D-glucose 1-phosphate + ATP + H(+) = ADP-alpha-D-glucose + diphosphate</text>
        <dbReference type="Rhea" id="RHEA:12120"/>
        <dbReference type="ChEBI" id="CHEBI:15378"/>
        <dbReference type="ChEBI" id="CHEBI:30616"/>
        <dbReference type="ChEBI" id="CHEBI:33019"/>
        <dbReference type="ChEBI" id="CHEBI:57498"/>
        <dbReference type="ChEBI" id="CHEBI:58601"/>
        <dbReference type="EC" id="2.7.7.27"/>
    </reaction>
</comment>
<evidence type="ECO:0000256" key="9">
    <source>
        <dbReference type="HAMAP-Rule" id="MF_00624"/>
    </source>
</evidence>
<keyword evidence="2 9" id="KW-0321">Glycogen metabolism</keyword>
<dbReference type="PROSITE" id="PS00809">
    <property type="entry name" value="ADP_GLC_PYROPHOSPH_2"/>
    <property type="match status" value="1"/>
</dbReference>
<dbReference type="PROSITE" id="PS00808">
    <property type="entry name" value="ADP_GLC_PYROPHOSPH_1"/>
    <property type="match status" value="1"/>
</dbReference>
<dbReference type="RefSeq" id="WP_068650992.1">
    <property type="nucleotide sequence ID" value="NZ_CP043611.1"/>
</dbReference>
<feature type="site" description="Could play a key role in the communication between the regulatory and the substrate sites" evidence="9">
    <location>
        <position position="99"/>
    </location>
</feature>
<dbReference type="InterPro" id="IPR023049">
    <property type="entry name" value="GlgC_bac"/>
</dbReference>
<dbReference type="InterPro" id="IPR005836">
    <property type="entry name" value="ADP_Glu_pyroP_CS"/>
</dbReference>
<evidence type="ECO:0000256" key="3">
    <source>
        <dbReference type="ARBA" id="ARBA00022679"/>
    </source>
</evidence>
<feature type="domain" description="Nucleotidyl transferase" evidence="10">
    <location>
        <begin position="8"/>
        <end position="261"/>
    </location>
</feature>
<dbReference type="OrthoDB" id="9801810at2"/>
<proteinExistence type="inferred from homology"/>
<feature type="binding site" evidence="9">
    <location>
        <begin position="180"/>
        <end position="181"/>
    </location>
    <ligand>
        <name>alpha-D-glucose 1-phosphate</name>
        <dbReference type="ChEBI" id="CHEBI:58601"/>
    </ligand>
</feature>
<feature type="binding site" evidence="9">
    <location>
        <position position="100"/>
    </location>
    <ligand>
        <name>alpha-D-glucose 1-phosphate</name>
        <dbReference type="ChEBI" id="CHEBI:58601"/>
    </ligand>
</feature>
<dbReference type="PANTHER" id="PTHR43523:SF2">
    <property type="entry name" value="GLUCOSE-1-PHOSPHATE ADENYLYLTRANSFERASE"/>
    <property type="match status" value="1"/>
</dbReference>
<dbReference type="CDD" id="cd04651">
    <property type="entry name" value="LbH_G1P_AT_C"/>
    <property type="match status" value="1"/>
</dbReference>
<dbReference type="Gene3D" id="3.90.550.10">
    <property type="entry name" value="Spore Coat Polysaccharide Biosynthesis Protein SpsA, Chain A"/>
    <property type="match status" value="1"/>
</dbReference>
<dbReference type="SUPFAM" id="SSF51161">
    <property type="entry name" value="Trimeric LpxA-like enzymes"/>
    <property type="match status" value="1"/>
</dbReference>
<evidence type="ECO:0000256" key="7">
    <source>
        <dbReference type="ARBA" id="ARBA00023056"/>
    </source>
</evidence>
<sequence>MKNKECIAMLLAGGEGKRLGKLTKKIAKPAVFFGGKYRIIDFTLSNCTNSGIDTVGVLTQYHPLVLNHYIGIGKPWDLDRKEGGVSILPPFIKRKGGNWYKGTADAIYQNMDYIKQYNPEYVLIISGDHIYKMDYERMLRFHKEQKSDATIAVIEVKWKEVNRFGILSVDDNHRVTDFQEKPEETTSNLASMGVYIYTWKVLKQYLENDAVQSKSSHDFGKDIIPAMLNDGIQLTAYPFDGYWKDVGTIDSLWEANMDLLDDETTLKLNDRKWRIYSLNPNQPPQYIAASAIISNSLVNEGCIVFGEVRHSVLFYGVEIGQGSIIIDSVIMPNAKIGNNVTIYKAIVGEGSIIGDGSVVGSPESDEVTLVGNHESIPSEFLSVKEQMGI</sequence>
<feature type="site" description="Could play a key role in the communication between the regulatory and the substrate sites" evidence="9">
    <location>
        <position position="60"/>
    </location>
</feature>
<dbReference type="EC" id="2.7.7.27" evidence="9"/>
<evidence type="ECO:0000256" key="5">
    <source>
        <dbReference type="ARBA" id="ARBA00022741"/>
    </source>
</evidence>
<keyword evidence="7 9" id="KW-0320">Glycogen biosynthesis</keyword>
<evidence type="ECO:0000256" key="6">
    <source>
        <dbReference type="ARBA" id="ARBA00022840"/>
    </source>
</evidence>
<dbReference type="GO" id="GO:0005978">
    <property type="term" value="P:glycogen biosynthetic process"/>
    <property type="evidence" value="ECO:0007669"/>
    <property type="project" value="UniProtKB-UniRule"/>
</dbReference>
<name>A0A168LTL1_9BACL</name>
<evidence type="ECO:0000259" key="11">
    <source>
        <dbReference type="Pfam" id="PF24894"/>
    </source>
</evidence>
<dbReference type="UniPathway" id="UPA00164"/>
<dbReference type="GO" id="GO:0008878">
    <property type="term" value="F:glucose-1-phosphate adenylyltransferase activity"/>
    <property type="evidence" value="ECO:0007669"/>
    <property type="project" value="UniProtKB-UniRule"/>
</dbReference>
<evidence type="ECO:0000256" key="8">
    <source>
        <dbReference type="ARBA" id="ARBA00023277"/>
    </source>
</evidence>
<feature type="domain" description="Glucose-1-phosphate adenylyltransferase/Bifunctional protein GlmU-like C-terminal hexapeptide" evidence="11">
    <location>
        <begin position="291"/>
        <end position="363"/>
    </location>
</feature>
<keyword evidence="13" id="KW-1185">Reference proteome</keyword>
<dbReference type="NCBIfam" id="NF003670">
    <property type="entry name" value="PRK05293.1"/>
    <property type="match status" value="1"/>
</dbReference>
<dbReference type="GO" id="GO:0005524">
    <property type="term" value="F:ATP binding"/>
    <property type="evidence" value="ECO:0007669"/>
    <property type="project" value="UniProtKB-KW"/>
</dbReference>
<comment type="pathway">
    <text evidence="9">Glycan biosynthesis; glycogen biosynthesis.</text>
</comment>
<keyword evidence="4 9" id="KW-0548">Nucleotidyltransferase</keyword>
<evidence type="ECO:0000256" key="4">
    <source>
        <dbReference type="ARBA" id="ARBA00022695"/>
    </source>
</evidence>
<dbReference type="CDD" id="cd02508">
    <property type="entry name" value="ADP_Glucose_PP"/>
    <property type="match status" value="1"/>
</dbReference>
<keyword evidence="8 9" id="KW-0119">Carbohydrate metabolism</keyword>
<evidence type="ECO:0000256" key="1">
    <source>
        <dbReference type="ARBA" id="ARBA00010443"/>
    </source>
</evidence>
<dbReference type="InterPro" id="IPR011004">
    <property type="entry name" value="Trimer_LpxA-like_sf"/>
</dbReference>
<organism evidence="12 13">
    <name type="scientific">Paenibacillus antarcticus</name>
    <dbReference type="NCBI Taxonomy" id="253703"/>
    <lineage>
        <taxon>Bacteria</taxon>
        <taxon>Bacillati</taxon>
        <taxon>Bacillota</taxon>
        <taxon>Bacilli</taxon>
        <taxon>Bacillales</taxon>
        <taxon>Paenibacillaceae</taxon>
        <taxon>Paenibacillus</taxon>
    </lineage>
</organism>
<keyword evidence="6 9" id="KW-0067">ATP-binding</keyword>
<evidence type="ECO:0000313" key="12">
    <source>
        <dbReference type="EMBL" id="OAB43821.1"/>
    </source>
</evidence>
<evidence type="ECO:0000259" key="10">
    <source>
        <dbReference type="Pfam" id="PF00483"/>
    </source>
</evidence>
<dbReference type="InterPro" id="IPR056818">
    <property type="entry name" value="GlmU/GlgC-like_hexapep"/>
</dbReference>
<reference evidence="12 13" key="1">
    <citation type="submission" date="2016-03" db="EMBL/GenBank/DDBJ databases">
        <title>Draft genome sequence of Paenibacillus antarcticus CECT 5836.</title>
        <authorList>
            <person name="Shin S.-K."/>
            <person name="Yi H."/>
        </authorList>
    </citation>
    <scope>NUCLEOTIDE SEQUENCE [LARGE SCALE GENOMIC DNA]</scope>
    <source>
        <strain evidence="12 13">CECT 5836</strain>
    </source>
</reference>
<dbReference type="SUPFAM" id="SSF53448">
    <property type="entry name" value="Nucleotide-diphospho-sugar transferases"/>
    <property type="match status" value="1"/>
</dbReference>
<dbReference type="InterPro" id="IPR011831">
    <property type="entry name" value="ADP-Glc_PPase"/>
</dbReference>